<dbReference type="InterPro" id="IPR000847">
    <property type="entry name" value="LysR_HTH_N"/>
</dbReference>
<dbReference type="SUPFAM" id="SSF46785">
    <property type="entry name" value="Winged helix' DNA-binding domain"/>
    <property type="match status" value="1"/>
</dbReference>
<dbReference type="PANTHER" id="PTHR30419">
    <property type="entry name" value="HTH-TYPE TRANSCRIPTIONAL REGULATOR YBHD"/>
    <property type="match status" value="1"/>
</dbReference>
<accession>A0ABT4UY23</accession>
<sequence length="299" mass="33191">MQTGLGSLRYFAEVARTGSIREASERLHVATSAISRQVAKLEHEAGVPLFERQPRGMVLTAAGEVLAAYARRRMREEEQVLDEMRELHAGQRRTVDVASSEGFAQDVLPEAMASFRAQHPGVRFRLHVTTPAAATRQVVEGAADLAVTFSTAPEQGIRVEHSERHEIRALVRADHPLAERAEAELADLLPYPLALMEEGTTLRQLFDICCSMEGLQFDPVFVSNHSIALHSFARLSGGVTLTGRLSVRRRLDQEGLVAIPLTNPELLQRNLQIQTMAQRRLPAPVRDFVDHLIGTIRDD</sequence>
<dbReference type="Proteomes" id="UP001210380">
    <property type="component" value="Unassembled WGS sequence"/>
</dbReference>
<dbReference type="EMBL" id="JAQGLA010000017">
    <property type="protein sequence ID" value="MDA3626585.1"/>
    <property type="molecule type" value="Genomic_DNA"/>
</dbReference>
<evidence type="ECO:0000259" key="5">
    <source>
        <dbReference type="PROSITE" id="PS50931"/>
    </source>
</evidence>
<keyword evidence="4" id="KW-0804">Transcription</keyword>
<dbReference type="Gene3D" id="3.40.190.290">
    <property type="match status" value="1"/>
</dbReference>
<evidence type="ECO:0000256" key="4">
    <source>
        <dbReference type="ARBA" id="ARBA00023163"/>
    </source>
</evidence>
<dbReference type="InterPro" id="IPR050950">
    <property type="entry name" value="HTH-type_LysR_regulators"/>
</dbReference>
<dbReference type="RefSeq" id="WP_270949189.1">
    <property type="nucleotide sequence ID" value="NZ_JAQGLA010000017.1"/>
</dbReference>
<dbReference type="InterPro" id="IPR036388">
    <property type="entry name" value="WH-like_DNA-bd_sf"/>
</dbReference>
<dbReference type="InterPro" id="IPR036390">
    <property type="entry name" value="WH_DNA-bd_sf"/>
</dbReference>
<evidence type="ECO:0000313" key="6">
    <source>
        <dbReference type="EMBL" id="MDA3626585.1"/>
    </source>
</evidence>
<dbReference type="PROSITE" id="PS50931">
    <property type="entry name" value="HTH_LYSR"/>
    <property type="match status" value="1"/>
</dbReference>
<evidence type="ECO:0000256" key="3">
    <source>
        <dbReference type="ARBA" id="ARBA00023125"/>
    </source>
</evidence>
<keyword evidence="2" id="KW-0805">Transcription regulation</keyword>
<comment type="caution">
    <text evidence="6">The sequence shown here is derived from an EMBL/GenBank/DDBJ whole genome shotgun (WGS) entry which is preliminary data.</text>
</comment>
<evidence type="ECO:0000313" key="7">
    <source>
        <dbReference type="Proteomes" id="UP001210380"/>
    </source>
</evidence>
<reference evidence="6 7" key="1">
    <citation type="submission" date="2022-11" db="EMBL/GenBank/DDBJ databases">
        <title>Draft genome sequence of Saccharopolyspora sp. WRP15-2 isolated from rhizosphere soils of wild rice in Thailand.</title>
        <authorList>
            <person name="Duangmal K."/>
            <person name="Kammanee S."/>
            <person name="Muangham S."/>
        </authorList>
    </citation>
    <scope>NUCLEOTIDE SEQUENCE [LARGE SCALE GENOMIC DNA]</scope>
    <source>
        <strain evidence="6 7">WRP15-2</strain>
    </source>
</reference>
<evidence type="ECO:0000256" key="2">
    <source>
        <dbReference type="ARBA" id="ARBA00023015"/>
    </source>
</evidence>
<dbReference type="SUPFAM" id="SSF53850">
    <property type="entry name" value="Periplasmic binding protein-like II"/>
    <property type="match status" value="1"/>
</dbReference>
<dbReference type="InterPro" id="IPR005119">
    <property type="entry name" value="LysR_subst-bd"/>
</dbReference>
<dbReference type="PANTHER" id="PTHR30419:SF8">
    <property type="entry name" value="NITROGEN ASSIMILATION TRANSCRIPTIONAL ACTIVATOR-RELATED"/>
    <property type="match status" value="1"/>
</dbReference>
<gene>
    <name evidence="6" type="ORF">OU415_14150</name>
</gene>
<organism evidence="6 7">
    <name type="scientific">Saccharopolyspora oryzae</name>
    <dbReference type="NCBI Taxonomy" id="2997343"/>
    <lineage>
        <taxon>Bacteria</taxon>
        <taxon>Bacillati</taxon>
        <taxon>Actinomycetota</taxon>
        <taxon>Actinomycetes</taxon>
        <taxon>Pseudonocardiales</taxon>
        <taxon>Pseudonocardiaceae</taxon>
        <taxon>Saccharopolyspora</taxon>
    </lineage>
</organism>
<evidence type="ECO:0000256" key="1">
    <source>
        <dbReference type="ARBA" id="ARBA00009437"/>
    </source>
</evidence>
<comment type="similarity">
    <text evidence="1">Belongs to the LysR transcriptional regulatory family.</text>
</comment>
<dbReference type="Pfam" id="PF00126">
    <property type="entry name" value="HTH_1"/>
    <property type="match status" value="1"/>
</dbReference>
<keyword evidence="3" id="KW-0238">DNA-binding</keyword>
<name>A0ABT4UY23_9PSEU</name>
<feature type="domain" description="HTH lysR-type" evidence="5">
    <location>
        <begin position="1"/>
        <end position="60"/>
    </location>
</feature>
<dbReference type="Gene3D" id="1.10.10.10">
    <property type="entry name" value="Winged helix-like DNA-binding domain superfamily/Winged helix DNA-binding domain"/>
    <property type="match status" value="1"/>
</dbReference>
<keyword evidence="7" id="KW-1185">Reference proteome</keyword>
<dbReference type="PRINTS" id="PR00039">
    <property type="entry name" value="HTHLYSR"/>
</dbReference>
<dbReference type="Pfam" id="PF03466">
    <property type="entry name" value="LysR_substrate"/>
    <property type="match status" value="1"/>
</dbReference>
<proteinExistence type="inferred from homology"/>
<protein>
    <submittedName>
        <fullName evidence="6">LysR family transcriptional regulator</fullName>
    </submittedName>
</protein>